<dbReference type="EMBL" id="FQWF01000014">
    <property type="protein sequence ID" value="SHH08403.1"/>
    <property type="molecule type" value="Genomic_DNA"/>
</dbReference>
<sequence>MINKVKYSESRSLSGLIVAQVPIDIGSILKKLYDNQSSFLAIKATEIFLLDLLFTSIIFLCLSKHSAL</sequence>
<gene>
    <name evidence="2" type="ORF">SAMN05444372_11460</name>
</gene>
<keyword evidence="1" id="KW-0472">Membrane</keyword>
<organism evidence="2 3">
    <name type="scientific">Flavobacterium micromati</name>
    <dbReference type="NCBI Taxonomy" id="229205"/>
    <lineage>
        <taxon>Bacteria</taxon>
        <taxon>Pseudomonadati</taxon>
        <taxon>Bacteroidota</taxon>
        <taxon>Flavobacteriia</taxon>
        <taxon>Flavobacteriales</taxon>
        <taxon>Flavobacteriaceae</taxon>
        <taxon>Flavobacterium</taxon>
    </lineage>
</organism>
<evidence type="ECO:0000256" key="1">
    <source>
        <dbReference type="SAM" id="Phobius"/>
    </source>
</evidence>
<keyword evidence="3" id="KW-1185">Reference proteome</keyword>
<proteinExistence type="predicted"/>
<dbReference type="AlphaFoldDB" id="A0A1M5Q4H5"/>
<accession>A0A1M5Q4H5</accession>
<keyword evidence="1" id="KW-0812">Transmembrane</keyword>
<protein>
    <submittedName>
        <fullName evidence="2">Uncharacterized protein</fullName>
    </submittedName>
</protein>
<name>A0A1M5Q4H5_9FLAO</name>
<evidence type="ECO:0000313" key="2">
    <source>
        <dbReference type="EMBL" id="SHH08403.1"/>
    </source>
</evidence>
<reference evidence="3" key="1">
    <citation type="submission" date="2016-11" db="EMBL/GenBank/DDBJ databases">
        <authorList>
            <person name="Varghese N."/>
            <person name="Submissions S."/>
        </authorList>
    </citation>
    <scope>NUCLEOTIDE SEQUENCE [LARGE SCALE GENOMIC DNA]</scope>
    <source>
        <strain evidence="3">DSM 17659</strain>
    </source>
</reference>
<keyword evidence="1" id="KW-1133">Transmembrane helix</keyword>
<dbReference type="Proteomes" id="UP000184020">
    <property type="component" value="Unassembled WGS sequence"/>
</dbReference>
<evidence type="ECO:0000313" key="3">
    <source>
        <dbReference type="Proteomes" id="UP000184020"/>
    </source>
</evidence>
<feature type="transmembrane region" description="Helical" evidence="1">
    <location>
        <begin position="41"/>
        <end position="62"/>
    </location>
</feature>